<proteinExistence type="inferred from homology"/>
<dbReference type="GO" id="GO:0016879">
    <property type="term" value="F:ligase activity, forming carbon-nitrogen bonds"/>
    <property type="evidence" value="ECO:0007669"/>
    <property type="project" value="UniProtKB-UniRule"/>
</dbReference>
<feature type="binding site" evidence="1">
    <location>
        <position position="175"/>
    </location>
    <ligand>
        <name>ATP</name>
        <dbReference type="ChEBI" id="CHEBI:30616"/>
    </ligand>
</feature>
<gene>
    <name evidence="1" type="primary">tmcAL</name>
    <name evidence="2" type="ORF">IAC72_02970</name>
</gene>
<comment type="function">
    <text evidence="1">Catalyzes the formation of N(4)-acetylcytidine (ac(4)C) at the wobble position of elongator tRNA(Met), using acetate and ATP as substrates. First activates an acetate ion to form acetyladenylate (Ac-AMP) and then transfers the acetyl group to tRNA to form ac(4)C34.</text>
</comment>
<protein>
    <recommendedName>
        <fullName evidence="1">tRNA(Met) cytidine acetate ligase</fullName>
        <ecNumber evidence="1">6.3.4.-</ecNumber>
    </recommendedName>
</protein>
<keyword evidence="1" id="KW-0547">Nucleotide-binding</keyword>
<feature type="binding site" evidence="1">
    <location>
        <position position="98"/>
    </location>
    <ligand>
        <name>ATP</name>
        <dbReference type="ChEBI" id="CHEBI:30616"/>
    </ligand>
</feature>
<evidence type="ECO:0000313" key="2">
    <source>
        <dbReference type="EMBL" id="HIU90958.1"/>
    </source>
</evidence>
<keyword evidence="1" id="KW-0963">Cytoplasm</keyword>
<dbReference type="GO" id="GO:0005524">
    <property type="term" value="F:ATP binding"/>
    <property type="evidence" value="ECO:0007669"/>
    <property type="project" value="UniProtKB-KW"/>
</dbReference>
<sequence>MKCAVICEFNPLHTGHKKLLDFARETADDVLCIMSGNFVQRGMPAVANKYKRAAHAVKAGADLVVELPVVYSAAAAENFALGGVMLANKLGADVLLFGSECGDVRLLEKCACRLEEEEVNAEIRRLLKEGVPYPAAVSRACGGELLQKPNNVLGVEYISAIKKLSANITPVTIKREDNRSAPQQYASSTALREDASLRDKFTFPFVAQDIKDDTEKLYCDFAVKFMAAAKVDYLAGIADVTEGLQNRIHRAEKWKGFEHFISQVKTKRYTRVRLQRIILNCILGITDEVRAQSLTTAPLINVLAVNEQKTHLLKGAEKADELTLRADELYQTFEGLPYPKLLQKL</sequence>
<comment type="caution">
    <text evidence="2">The sequence shown here is derived from an EMBL/GenBank/DDBJ whole genome shotgun (WGS) entry which is preliminary data.</text>
</comment>
<accession>A0A9D1MWV8</accession>
<dbReference type="EMBL" id="DVOC01000054">
    <property type="protein sequence ID" value="HIU90958.1"/>
    <property type="molecule type" value="Genomic_DNA"/>
</dbReference>
<name>A0A9D1MWV8_9BACT</name>
<dbReference type="HAMAP" id="MF_01539">
    <property type="entry name" value="TmcAL"/>
    <property type="match status" value="1"/>
</dbReference>
<dbReference type="InterPro" id="IPR014729">
    <property type="entry name" value="Rossmann-like_a/b/a_fold"/>
</dbReference>
<keyword evidence="1" id="KW-0820">tRNA-binding</keyword>
<evidence type="ECO:0000313" key="3">
    <source>
        <dbReference type="Proteomes" id="UP000886852"/>
    </source>
</evidence>
<dbReference type="GO" id="GO:0005737">
    <property type="term" value="C:cytoplasm"/>
    <property type="evidence" value="ECO:0007669"/>
    <property type="project" value="UniProtKB-SubCell"/>
</dbReference>
<comment type="catalytic activity">
    <reaction evidence="1">
        <text>cytidine(34) in elongator tRNA(Met) + acetate + ATP = N(4)-acetylcytidine(34) in elongator tRNA(Met) + AMP + diphosphate</text>
        <dbReference type="Rhea" id="RHEA:58144"/>
        <dbReference type="Rhea" id="RHEA-COMP:10693"/>
        <dbReference type="Rhea" id="RHEA-COMP:10694"/>
        <dbReference type="ChEBI" id="CHEBI:30089"/>
        <dbReference type="ChEBI" id="CHEBI:30616"/>
        <dbReference type="ChEBI" id="CHEBI:33019"/>
        <dbReference type="ChEBI" id="CHEBI:74900"/>
        <dbReference type="ChEBI" id="CHEBI:82748"/>
        <dbReference type="ChEBI" id="CHEBI:456215"/>
    </reaction>
</comment>
<comment type="caution">
    <text evidence="1">Lacks conserved residue(s) required for the propagation of feature annotation.</text>
</comment>
<dbReference type="Proteomes" id="UP000886852">
    <property type="component" value="Unassembled WGS sequence"/>
</dbReference>
<dbReference type="AlphaFoldDB" id="A0A9D1MWV8"/>
<dbReference type="PANTHER" id="PTHR37825:SF1">
    <property type="entry name" value="TRNA(MET) CYTIDINE ACETATE LIGASE"/>
    <property type="match status" value="1"/>
</dbReference>
<dbReference type="PANTHER" id="PTHR37825">
    <property type="entry name" value="TRNA(MET) CYTIDINE ACETATE LIGASE"/>
    <property type="match status" value="1"/>
</dbReference>
<feature type="binding site" evidence="1">
    <location>
        <begin position="6"/>
        <end position="19"/>
    </location>
    <ligand>
        <name>ATP</name>
        <dbReference type="ChEBI" id="CHEBI:30616"/>
    </ligand>
</feature>
<organism evidence="2 3">
    <name type="scientific">Candidatus Fimimonas merdipullorum</name>
    <dbReference type="NCBI Taxonomy" id="2840822"/>
    <lineage>
        <taxon>Bacteria</taxon>
        <taxon>Pseudomonadati</taxon>
        <taxon>Myxococcota</taxon>
        <taxon>Myxococcia</taxon>
        <taxon>Myxococcales</taxon>
        <taxon>Cystobacterineae</taxon>
        <taxon>Myxococcaceae</taxon>
        <taxon>Myxococcaceae incertae sedis</taxon>
        <taxon>Candidatus Fimimonas</taxon>
    </lineage>
</organism>
<dbReference type="EC" id="6.3.4.-" evidence="1"/>
<keyword evidence="1" id="KW-0819">tRNA processing</keyword>
<dbReference type="InterPro" id="IPR008513">
    <property type="entry name" value="tRNA(Met)_cyd_acetate_ligase"/>
</dbReference>
<dbReference type="Gene3D" id="3.40.50.620">
    <property type="entry name" value="HUPs"/>
    <property type="match status" value="1"/>
</dbReference>
<feature type="binding site" evidence="1">
    <location>
        <position position="150"/>
    </location>
    <ligand>
        <name>ATP</name>
        <dbReference type="ChEBI" id="CHEBI:30616"/>
    </ligand>
</feature>
<evidence type="ECO:0000256" key="1">
    <source>
        <dbReference type="HAMAP-Rule" id="MF_01539"/>
    </source>
</evidence>
<dbReference type="GO" id="GO:0006400">
    <property type="term" value="P:tRNA modification"/>
    <property type="evidence" value="ECO:0007669"/>
    <property type="project" value="UniProtKB-UniRule"/>
</dbReference>
<keyword evidence="1" id="KW-0067">ATP-binding</keyword>
<dbReference type="GO" id="GO:0000049">
    <property type="term" value="F:tRNA binding"/>
    <property type="evidence" value="ECO:0007669"/>
    <property type="project" value="UniProtKB-KW"/>
</dbReference>
<reference evidence="2" key="2">
    <citation type="journal article" date="2021" name="PeerJ">
        <title>Extensive microbial diversity within the chicken gut microbiome revealed by metagenomics and culture.</title>
        <authorList>
            <person name="Gilroy R."/>
            <person name="Ravi A."/>
            <person name="Getino M."/>
            <person name="Pursley I."/>
            <person name="Horton D.L."/>
            <person name="Alikhan N.F."/>
            <person name="Baker D."/>
            <person name="Gharbi K."/>
            <person name="Hall N."/>
            <person name="Watson M."/>
            <person name="Adriaenssens E.M."/>
            <person name="Foster-Nyarko E."/>
            <person name="Jarju S."/>
            <person name="Secka A."/>
            <person name="Antonio M."/>
            <person name="Oren A."/>
            <person name="Chaudhuri R.R."/>
            <person name="La Ragione R."/>
            <person name="Hildebrand F."/>
            <person name="Pallen M.J."/>
        </authorList>
    </citation>
    <scope>NUCLEOTIDE SEQUENCE</scope>
    <source>
        <strain evidence="2">ChiHjej12B11-7776</strain>
    </source>
</reference>
<keyword evidence="1" id="KW-0436">Ligase</keyword>
<dbReference type="SUPFAM" id="SSF52374">
    <property type="entry name" value="Nucleotidylyl transferase"/>
    <property type="match status" value="1"/>
</dbReference>
<dbReference type="Pfam" id="PF05636">
    <property type="entry name" value="HIGH_NTase1"/>
    <property type="match status" value="1"/>
</dbReference>
<comment type="similarity">
    <text evidence="1">Belongs to the TmcAL family.</text>
</comment>
<keyword evidence="1" id="KW-0694">RNA-binding</keyword>
<comment type="subcellular location">
    <subcellularLocation>
        <location evidence="1">Cytoplasm</location>
    </subcellularLocation>
</comment>
<reference evidence="2" key="1">
    <citation type="submission" date="2020-10" db="EMBL/GenBank/DDBJ databases">
        <authorList>
            <person name="Gilroy R."/>
        </authorList>
    </citation>
    <scope>NUCLEOTIDE SEQUENCE</scope>
    <source>
        <strain evidence="2">ChiHjej12B11-7776</strain>
    </source>
</reference>